<dbReference type="AlphaFoldDB" id="A0A552URG4"/>
<dbReference type="EMBL" id="VJVZ01000038">
    <property type="protein sequence ID" value="TRW20805.1"/>
    <property type="molecule type" value="Genomic_DNA"/>
</dbReference>
<protein>
    <submittedName>
        <fullName evidence="1">Redoxin domain-containing protein</fullName>
    </submittedName>
</protein>
<dbReference type="InterPro" id="IPR036249">
    <property type="entry name" value="Thioredoxin-like_sf"/>
</dbReference>
<evidence type="ECO:0000313" key="2">
    <source>
        <dbReference type="Proteomes" id="UP000320643"/>
    </source>
</evidence>
<accession>A0A552URG4</accession>
<feature type="non-terminal residue" evidence="1">
    <location>
        <position position="354"/>
    </location>
</feature>
<dbReference type="SUPFAM" id="SSF52833">
    <property type="entry name" value="Thioredoxin-like"/>
    <property type="match status" value="1"/>
</dbReference>
<organism evidence="1 2">
    <name type="scientific">Flavobacterium zepuense</name>
    <dbReference type="NCBI Taxonomy" id="2593302"/>
    <lineage>
        <taxon>Bacteria</taxon>
        <taxon>Pseudomonadati</taxon>
        <taxon>Bacteroidota</taxon>
        <taxon>Flavobacteriia</taxon>
        <taxon>Flavobacteriales</taxon>
        <taxon>Flavobacteriaceae</taxon>
        <taxon>Flavobacterium</taxon>
    </lineage>
</organism>
<comment type="caution">
    <text evidence="1">The sequence shown here is derived from an EMBL/GenBank/DDBJ whole genome shotgun (WGS) entry which is preliminary data.</text>
</comment>
<dbReference type="Proteomes" id="UP000320643">
    <property type="component" value="Unassembled WGS sequence"/>
</dbReference>
<proteinExistence type="predicted"/>
<feature type="non-terminal residue" evidence="1">
    <location>
        <position position="1"/>
    </location>
</feature>
<dbReference type="OrthoDB" id="743079at2"/>
<sequence length="354" mass="40381">ADSVDVTIRKGAPFLFTGKGAEKLNCQAQILNIDPVSQGVALRIAELSNMNLVKEKLSFLDAALRSAIQLRLQILATYKAQLPTPIYFRLYLDAIATAKYELLSEVAITSWLSTDEKNKVVVHQYFQGYLNRDSILNLDSVYMPLSGYYADMLLKKELTLLKLNNTVSEGNYGEIGSFKNIYRRIMETYTGNLREKLLLSSFINLSERQYISEAKAYVGMALSLIKSEQIRLQLLNWKEKQYAAFPFKLYDANNNIHRLRDYKGKLIVIDVWFTGCLNCINLSNAMHRIVERFKKNKDIVFITISTDNKKQWTKSVASGKYTSPGTINLHTNGLGWSDPMIRNYNWNGAPNQLI</sequence>
<gene>
    <name evidence="1" type="ORF">FMM05_20885</name>
</gene>
<reference evidence="1 2" key="1">
    <citation type="submission" date="2019-07" db="EMBL/GenBank/DDBJ databases">
        <title>Flavobacterium sp. nov., isolated from glacier ice.</title>
        <authorList>
            <person name="Liu Q."/>
            <person name="Xin Y.-H."/>
        </authorList>
    </citation>
    <scope>NUCLEOTIDE SEQUENCE [LARGE SCALE GENOMIC DNA]</scope>
    <source>
        <strain evidence="1 2">ZT4R6</strain>
    </source>
</reference>
<dbReference type="Gene3D" id="3.40.30.10">
    <property type="entry name" value="Glutaredoxin"/>
    <property type="match status" value="1"/>
</dbReference>
<name>A0A552URG4_9FLAO</name>
<keyword evidence="2" id="KW-1185">Reference proteome</keyword>
<evidence type="ECO:0000313" key="1">
    <source>
        <dbReference type="EMBL" id="TRW20805.1"/>
    </source>
</evidence>